<dbReference type="Pfam" id="PF12728">
    <property type="entry name" value="HTH_17"/>
    <property type="match status" value="1"/>
</dbReference>
<dbReference type="OrthoDB" id="772838at2"/>
<organism evidence="2 3">
    <name type="scientific">Pedobacter westerhofensis</name>
    <dbReference type="NCBI Taxonomy" id="425512"/>
    <lineage>
        <taxon>Bacteria</taxon>
        <taxon>Pseudomonadati</taxon>
        <taxon>Bacteroidota</taxon>
        <taxon>Sphingobacteriia</taxon>
        <taxon>Sphingobacteriales</taxon>
        <taxon>Sphingobacteriaceae</taxon>
        <taxon>Pedobacter</taxon>
    </lineage>
</organism>
<sequence>MEGISLVETKTLKDLVGSVAILAEMVNSTMSELKGAYKPYLTTEDVMEITGFGKSWVTANKQDIGFTTVGGCLRFKKEDVDEYMCRNYFKIKK</sequence>
<accession>A0A521DPV5</accession>
<keyword evidence="3" id="KW-1185">Reference proteome</keyword>
<feature type="domain" description="Helix-turn-helix" evidence="1">
    <location>
        <begin position="40"/>
        <end position="87"/>
    </location>
</feature>
<evidence type="ECO:0000313" key="3">
    <source>
        <dbReference type="Proteomes" id="UP000320300"/>
    </source>
</evidence>
<reference evidence="2 3" key="1">
    <citation type="submission" date="2017-05" db="EMBL/GenBank/DDBJ databases">
        <authorList>
            <person name="Varghese N."/>
            <person name="Submissions S."/>
        </authorList>
    </citation>
    <scope>NUCLEOTIDE SEQUENCE [LARGE SCALE GENOMIC DNA]</scope>
    <source>
        <strain evidence="2 3">DSM 19036</strain>
    </source>
</reference>
<protein>
    <submittedName>
        <fullName evidence="2">Helix-turn-helix domain-containing protein</fullName>
    </submittedName>
</protein>
<dbReference type="RefSeq" id="WP_142528528.1">
    <property type="nucleotide sequence ID" value="NZ_CBCSJO010000006.1"/>
</dbReference>
<gene>
    <name evidence="2" type="ORF">SAMN06265348_1064</name>
</gene>
<dbReference type="InterPro" id="IPR041657">
    <property type="entry name" value="HTH_17"/>
</dbReference>
<dbReference type="AlphaFoldDB" id="A0A521DPV5"/>
<evidence type="ECO:0000259" key="1">
    <source>
        <dbReference type="Pfam" id="PF12728"/>
    </source>
</evidence>
<dbReference type="EMBL" id="FXTN01000006">
    <property type="protein sequence ID" value="SMO72950.1"/>
    <property type="molecule type" value="Genomic_DNA"/>
</dbReference>
<name>A0A521DPV5_9SPHI</name>
<proteinExistence type="predicted"/>
<evidence type="ECO:0000313" key="2">
    <source>
        <dbReference type="EMBL" id="SMO72950.1"/>
    </source>
</evidence>
<dbReference type="Proteomes" id="UP000320300">
    <property type="component" value="Unassembled WGS sequence"/>
</dbReference>